<dbReference type="CDD" id="cd03039">
    <property type="entry name" value="GST_N_Sigma_like"/>
    <property type="match status" value="1"/>
</dbReference>
<dbReference type="EC" id="2.5.1.18" evidence="2"/>
<evidence type="ECO:0000313" key="10">
    <source>
        <dbReference type="Proteomes" id="UP000242188"/>
    </source>
</evidence>
<comment type="similarity">
    <text evidence="1">Belongs to the GST superfamily.</text>
</comment>
<dbReference type="SFLD" id="SFLDG01205">
    <property type="entry name" value="AMPS.1"/>
    <property type="match status" value="1"/>
</dbReference>
<feature type="domain" description="GST N-terminal" evidence="7">
    <location>
        <begin position="2"/>
        <end position="79"/>
    </location>
</feature>
<dbReference type="AlphaFoldDB" id="A0A210PPR3"/>
<evidence type="ECO:0000256" key="2">
    <source>
        <dbReference type="ARBA" id="ARBA00012452"/>
    </source>
</evidence>
<dbReference type="OrthoDB" id="414243at2759"/>
<reference evidence="9 10" key="1">
    <citation type="journal article" date="2017" name="Nat. Ecol. Evol.">
        <title>Scallop genome provides insights into evolution of bilaterian karyotype and development.</title>
        <authorList>
            <person name="Wang S."/>
            <person name="Zhang J."/>
            <person name="Jiao W."/>
            <person name="Li J."/>
            <person name="Xun X."/>
            <person name="Sun Y."/>
            <person name="Guo X."/>
            <person name="Huan P."/>
            <person name="Dong B."/>
            <person name="Zhang L."/>
            <person name="Hu X."/>
            <person name="Sun X."/>
            <person name="Wang J."/>
            <person name="Zhao C."/>
            <person name="Wang Y."/>
            <person name="Wang D."/>
            <person name="Huang X."/>
            <person name="Wang R."/>
            <person name="Lv J."/>
            <person name="Li Y."/>
            <person name="Zhang Z."/>
            <person name="Liu B."/>
            <person name="Lu W."/>
            <person name="Hui Y."/>
            <person name="Liang J."/>
            <person name="Zhou Z."/>
            <person name="Hou R."/>
            <person name="Li X."/>
            <person name="Liu Y."/>
            <person name="Li H."/>
            <person name="Ning X."/>
            <person name="Lin Y."/>
            <person name="Zhao L."/>
            <person name="Xing Q."/>
            <person name="Dou J."/>
            <person name="Li Y."/>
            <person name="Mao J."/>
            <person name="Guo H."/>
            <person name="Dou H."/>
            <person name="Li T."/>
            <person name="Mu C."/>
            <person name="Jiang W."/>
            <person name="Fu Q."/>
            <person name="Fu X."/>
            <person name="Miao Y."/>
            <person name="Liu J."/>
            <person name="Yu Q."/>
            <person name="Li R."/>
            <person name="Liao H."/>
            <person name="Li X."/>
            <person name="Kong Y."/>
            <person name="Jiang Z."/>
            <person name="Chourrout D."/>
            <person name="Li R."/>
            <person name="Bao Z."/>
        </authorList>
    </citation>
    <scope>NUCLEOTIDE SEQUENCE [LARGE SCALE GENOMIC DNA]</scope>
    <source>
        <strain evidence="9 10">PY_sf001</strain>
    </source>
</reference>
<dbReference type="InterPro" id="IPR040079">
    <property type="entry name" value="Glutathione_S-Trfase"/>
</dbReference>
<dbReference type="Pfam" id="PF02798">
    <property type="entry name" value="GST_N"/>
    <property type="match status" value="1"/>
</dbReference>
<dbReference type="GO" id="GO:0006749">
    <property type="term" value="P:glutathione metabolic process"/>
    <property type="evidence" value="ECO:0007669"/>
    <property type="project" value="TreeGrafter"/>
</dbReference>
<keyword evidence="10" id="KW-1185">Reference proteome</keyword>
<keyword evidence="3" id="KW-0273">Eye lens protein</keyword>
<dbReference type="STRING" id="6573.A0A210PPR3"/>
<comment type="catalytic activity">
    <reaction evidence="5">
        <text>RX + glutathione = an S-substituted glutathione + a halide anion + H(+)</text>
        <dbReference type="Rhea" id="RHEA:16437"/>
        <dbReference type="ChEBI" id="CHEBI:15378"/>
        <dbReference type="ChEBI" id="CHEBI:16042"/>
        <dbReference type="ChEBI" id="CHEBI:17792"/>
        <dbReference type="ChEBI" id="CHEBI:57925"/>
        <dbReference type="ChEBI" id="CHEBI:90779"/>
        <dbReference type="EC" id="2.5.1.18"/>
    </reaction>
</comment>
<dbReference type="SUPFAM" id="SSF47616">
    <property type="entry name" value="GST C-terminal domain-like"/>
    <property type="match status" value="1"/>
</dbReference>
<dbReference type="InterPro" id="IPR004045">
    <property type="entry name" value="Glutathione_S-Trfase_N"/>
</dbReference>
<dbReference type="PROSITE" id="PS50404">
    <property type="entry name" value="GST_NTER"/>
    <property type="match status" value="1"/>
</dbReference>
<dbReference type="Pfam" id="PF14497">
    <property type="entry name" value="GST_C_3"/>
    <property type="match status" value="1"/>
</dbReference>
<dbReference type="InterPro" id="IPR036282">
    <property type="entry name" value="Glutathione-S-Trfase_C_sf"/>
</dbReference>
<dbReference type="FunFam" id="1.20.1050.10:FF:000030">
    <property type="entry name" value="Glutathione S-transferase S1"/>
    <property type="match status" value="1"/>
</dbReference>
<dbReference type="InterPro" id="IPR036249">
    <property type="entry name" value="Thioredoxin-like_sf"/>
</dbReference>
<proteinExistence type="inferred from homology"/>
<dbReference type="GO" id="GO:0005212">
    <property type="term" value="F:structural constituent of eye lens"/>
    <property type="evidence" value="ECO:0007669"/>
    <property type="project" value="UniProtKB-KW"/>
</dbReference>
<sequence length="210" mass="23842">MARYKLTYFNLRGRAELTRLTLSAAGQDFEDNRISYEDFLKIKNDLPQNQLPILEFDGQTLPQSLTIVRYLAREYGLYGNNNLESATVDIVLDTLVDTYSALVKVFSEKDETIKKQLAKTLSDTGMPQLISIFGKILRQNNGGDGWIVGTKMTVADLALYTLFDDLTGGVYGSDLAKSFLADEKLKSHFDRVKQQKRIADWIEKRPTTER</sequence>
<evidence type="ECO:0000256" key="5">
    <source>
        <dbReference type="ARBA" id="ARBA00047960"/>
    </source>
</evidence>
<evidence type="ECO:0000259" key="7">
    <source>
        <dbReference type="PROSITE" id="PS50404"/>
    </source>
</evidence>
<dbReference type="EMBL" id="NEDP02005566">
    <property type="protein sequence ID" value="OWF38468.1"/>
    <property type="molecule type" value="Genomic_DNA"/>
</dbReference>
<evidence type="ECO:0000256" key="4">
    <source>
        <dbReference type="ARBA" id="ARBA00022679"/>
    </source>
</evidence>
<gene>
    <name evidence="9" type="ORF">KP79_PYT11583</name>
</gene>
<dbReference type="SUPFAM" id="SSF52833">
    <property type="entry name" value="Thioredoxin-like"/>
    <property type="match status" value="1"/>
</dbReference>
<organism evidence="9 10">
    <name type="scientific">Mizuhopecten yessoensis</name>
    <name type="common">Japanese scallop</name>
    <name type="synonym">Patinopecten yessoensis</name>
    <dbReference type="NCBI Taxonomy" id="6573"/>
    <lineage>
        <taxon>Eukaryota</taxon>
        <taxon>Metazoa</taxon>
        <taxon>Spiralia</taxon>
        <taxon>Lophotrochozoa</taxon>
        <taxon>Mollusca</taxon>
        <taxon>Bivalvia</taxon>
        <taxon>Autobranchia</taxon>
        <taxon>Pteriomorphia</taxon>
        <taxon>Pectinida</taxon>
        <taxon>Pectinoidea</taxon>
        <taxon>Pectinidae</taxon>
        <taxon>Mizuhopecten</taxon>
    </lineage>
</organism>
<evidence type="ECO:0000256" key="1">
    <source>
        <dbReference type="ARBA" id="ARBA00007409"/>
    </source>
</evidence>
<dbReference type="PROSITE" id="PS50405">
    <property type="entry name" value="GST_CTER"/>
    <property type="match status" value="1"/>
</dbReference>
<dbReference type="Gene3D" id="3.40.30.10">
    <property type="entry name" value="Glutaredoxin"/>
    <property type="match status" value="1"/>
</dbReference>
<evidence type="ECO:0000259" key="8">
    <source>
        <dbReference type="PROSITE" id="PS50405"/>
    </source>
</evidence>
<dbReference type="InterPro" id="IPR004046">
    <property type="entry name" value="GST_C"/>
</dbReference>
<name>A0A210PPR3_MIZYE</name>
<evidence type="ECO:0000256" key="3">
    <source>
        <dbReference type="ARBA" id="ARBA00022613"/>
    </source>
</evidence>
<comment type="function">
    <text evidence="6">S-crystallins are structural components of squids and octopi eye lens. Contains relatively little if any GST activity.</text>
</comment>
<dbReference type="Proteomes" id="UP000242188">
    <property type="component" value="Unassembled WGS sequence"/>
</dbReference>
<dbReference type="GO" id="GO:0004364">
    <property type="term" value="F:glutathione transferase activity"/>
    <property type="evidence" value="ECO:0007669"/>
    <property type="project" value="UniProtKB-EC"/>
</dbReference>
<dbReference type="InterPro" id="IPR010987">
    <property type="entry name" value="Glutathione-S-Trfase_C-like"/>
</dbReference>
<dbReference type="InterPro" id="IPR050213">
    <property type="entry name" value="GST_superfamily"/>
</dbReference>
<evidence type="ECO:0000256" key="6">
    <source>
        <dbReference type="ARBA" id="ARBA00049616"/>
    </source>
</evidence>
<keyword evidence="4" id="KW-0808">Transferase</keyword>
<dbReference type="PANTHER" id="PTHR11571">
    <property type="entry name" value="GLUTATHIONE S-TRANSFERASE"/>
    <property type="match status" value="1"/>
</dbReference>
<comment type="caution">
    <text evidence="9">The sequence shown here is derived from an EMBL/GenBank/DDBJ whole genome shotgun (WGS) entry which is preliminary data.</text>
</comment>
<dbReference type="SFLD" id="SFLDG00363">
    <property type="entry name" value="AMPS_(cytGST):_Alpha-__Mu-__Pi"/>
    <property type="match status" value="1"/>
</dbReference>
<dbReference type="Gene3D" id="1.20.1050.10">
    <property type="match status" value="1"/>
</dbReference>
<protein>
    <recommendedName>
        <fullName evidence="2">glutathione transferase</fullName>
        <ecNumber evidence="2">2.5.1.18</ecNumber>
    </recommendedName>
</protein>
<accession>A0A210PPR3</accession>
<dbReference type="FunFam" id="3.40.30.10:FF:000035">
    <property type="entry name" value="hematopoietic prostaglandin D synthase"/>
    <property type="match status" value="1"/>
</dbReference>
<dbReference type="CDD" id="cd03192">
    <property type="entry name" value="GST_C_Sigma_like"/>
    <property type="match status" value="1"/>
</dbReference>
<evidence type="ECO:0000313" key="9">
    <source>
        <dbReference type="EMBL" id="OWF38468.1"/>
    </source>
</evidence>
<dbReference type="SFLD" id="SFLDS00019">
    <property type="entry name" value="Glutathione_Transferase_(cytos"/>
    <property type="match status" value="1"/>
</dbReference>
<feature type="domain" description="GST C-terminal" evidence="8">
    <location>
        <begin position="81"/>
        <end position="210"/>
    </location>
</feature>
<dbReference type="PANTHER" id="PTHR11571:SF224">
    <property type="entry name" value="HEMATOPOIETIC PROSTAGLANDIN D SYNTHASE"/>
    <property type="match status" value="1"/>
</dbReference>